<feature type="chain" id="PRO_5035322047" description="Endonuclease/exonuclease/phosphatase domain-containing protein" evidence="1">
    <location>
        <begin position="30"/>
        <end position="286"/>
    </location>
</feature>
<gene>
    <name evidence="3" type="ORF">Vau01_067990</name>
</gene>
<dbReference type="AlphaFoldDB" id="A0A8J3ZAG1"/>
<dbReference type="GO" id="GO:0003824">
    <property type="term" value="F:catalytic activity"/>
    <property type="evidence" value="ECO:0007669"/>
    <property type="project" value="InterPro"/>
</dbReference>
<keyword evidence="4" id="KW-1185">Reference proteome</keyword>
<dbReference type="Pfam" id="PF03372">
    <property type="entry name" value="Exo_endo_phos"/>
    <property type="match status" value="1"/>
</dbReference>
<dbReference type="InterPro" id="IPR005135">
    <property type="entry name" value="Endo/exonuclease/phosphatase"/>
</dbReference>
<comment type="caution">
    <text evidence="3">The sequence shown here is derived from an EMBL/GenBank/DDBJ whole genome shotgun (WGS) entry which is preliminary data.</text>
</comment>
<sequence length="286" mass="31004">MRPVIKILGALALALTAAVVPTAGGVARAAEPKVLNVMSWNMCGVIRWGCTSTADAKIGVVKYHVANTFVQAAVLQEVCENDLTKLMGELGSGWHKAFTPYLWSEDGRTSPITCDTDRAGVAVIAKVGLSDAKVHATTQPWTGMHRPLLCATATYWNTRLCSVHLTPHPGGNPDHPEWDYRDDQIAEIRSLVGGFPNFVIGGDFNVKPPEWPGTQDAWVWGSGLYYNGTSGYVECDQQGAARTGGATHDSNTKIDYIFSSEARRWCARADSVHSDHHVLVESVEVV</sequence>
<keyword evidence="1" id="KW-0732">Signal</keyword>
<feature type="signal peptide" evidence="1">
    <location>
        <begin position="1"/>
        <end position="29"/>
    </location>
</feature>
<evidence type="ECO:0000313" key="4">
    <source>
        <dbReference type="Proteomes" id="UP000612585"/>
    </source>
</evidence>
<evidence type="ECO:0000259" key="2">
    <source>
        <dbReference type="Pfam" id="PF03372"/>
    </source>
</evidence>
<dbReference type="InterPro" id="IPR036691">
    <property type="entry name" value="Endo/exonu/phosph_ase_sf"/>
</dbReference>
<proteinExistence type="predicted"/>
<feature type="domain" description="Endonuclease/exonuclease/phosphatase" evidence="2">
    <location>
        <begin position="72"/>
        <end position="276"/>
    </location>
</feature>
<dbReference type="SUPFAM" id="SSF56219">
    <property type="entry name" value="DNase I-like"/>
    <property type="match status" value="1"/>
</dbReference>
<evidence type="ECO:0000256" key="1">
    <source>
        <dbReference type="SAM" id="SignalP"/>
    </source>
</evidence>
<evidence type="ECO:0000313" key="3">
    <source>
        <dbReference type="EMBL" id="GIJ59283.1"/>
    </source>
</evidence>
<dbReference type="Gene3D" id="3.60.10.10">
    <property type="entry name" value="Endonuclease/exonuclease/phosphatase"/>
    <property type="match status" value="1"/>
</dbReference>
<name>A0A8J3ZAG1_9ACTN</name>
<dbReference type="Proteomes" id="UP000612585">
    <property type="component" value="Unassembled WGS sequence"/>
</dbReference>
<dbReference type="EMBL" id="BOPG01000045">
    <property type="protein sequence ID" value="GIJ59283.1"/>
    <property type="molecule type" value="Genomic_DNA"/>
</dbReference>
<accession>A0A8J3ZAG1</accession>
<reference evidence="3" key="1">
    <citation type="submission" date="2021-01" db="EMBL/GenBank/DDBJ databases">
        <title>Whole genome shotgun sequence of Virgisporangium aurantiacum NBRC 16421.</title>
        <authorList>
            <person name="Komaki H."/>
            <person name="Tamura T."/>
        </authorList>
    </citation>
    <scope>NUCLEOTIDE SEQUENCE</scope>
    <source>
        <strain evidence="3">NBRC 16421</strain>
    </source>
</reference>
<organism evidence="3 4">
    <name type="scientific">Virgisporangium aurantiacum</name>
    <dbReference type="NCBI Taxonomy" id="175570"/>
    <lineage>
        <taxon>Bacteria</taxon>
        <taxon>Bacillati</taxon>
        <taxon>Actinomycetota</taxon>
        <taxon>Actinomycetes</taxon>
        <taxon>Micromonosporales</taxon>
        <taxon>Micromonosporaceae</taxon>
        <taxon>Virgisporangium</taxon>
    </lineage>
</organism>
<protein>
    <recommendedName>
        <fullName evidence="2">Endonuclease/exonuclease/phosphatase domain-containing protein</fullName>
    </recommendedName>
</protein>